<sequence>MPFKSVKCRLCYHQDTMLLPQSKRRLLWSVSTTNRYKKEIFLFSKRVLPNSFPTAAWVVGGVSFPLGVEHRSSESAVLTLLLCCLST</sequence>
<dbReference type="Proteomes" id="UP000314985">
    <property type="component" value="Chromosome 14"/>
</dbReference>
<dbReference type="Ensembl" id="ENSSSCT00070021424.1">
    <property type="protein sequence ID" value="ENSSSCP00070017715.1"/>
    <property type="gene ID" value="ENSSSCG00070011033.1"/>
</dbReference>
<organism evidence="1 2">
    <name type="scientific">Sus scrofa</name>
    <name type="common">Pig</name>
    <dbReference type="NCBI Taxonomy" id="9823"/>
    <lineage>
        <taxon>Eukaryota</taxon>
        <taxon>Metazoa</taxon>
        <taxon>Chordata</taxon>
        <taxon>Craniata</taxon>
        <taxon>Vertebrata</taxon>
        <taxon>Euteleostomi</taxon>
        <taxon>Mammalia</taxon>
        <taxon>Eutheria</taxon>
        <taxon>Laurasiatheria</taxon>
        <taxon>Artiodactyla</taxon>
        <taxon>Suina</taxon>
        <taxon>Suidae</taxon>
        <taxon>Sus</taxon>
    </lineage>
</organism>
<evidence type="ECO:0000313" key="1">
    <source>
        <dbReference type="Ensembl" id="ENSSSCP00070017715.1"/>
    </source>
</evidence>
<protein>
    <submittedName>
        <fullName evidence="1">Uncharacterized protein</fullName>
    </submittedName>
</protein>
<reference evidence="1 2" key="1">
    <citation type="submission" date="2017-08" db="EMBL/GenBank/DDBJ databases">
        <title>USMARCv1.0.</title>
        <authorList>
            <person name="Hannum G.I."/>
            <person name="Koren S."/>
            <person name="Schroeder S.G."/>
            <person name="Chin S.C."/>
            <person name="Nonneman D.J."/>
            <person name="Becker S.A."/>
            <person name="Rosen B.D."/>
            <person name="Bickhart D.M."/>
            <person name="Putnam N.H."/>
            <person name="Green R.E."/>
            <person name="Tuggle C.K."/>
            <person name="Liu H."/>
            <person name="Rohrer G.A."/>
            <person name="Warr A."/>
            <person name="Hall R."/>
            <person name="Kim K."/>
            <person name="Hume D.A."/>
            <person name="Talbot R."/>
            <person name="Chow W."/>
            <person name="Howe K."/>
            <person name="Schwartz A.S."/>
            <person name="Watson M."/>
            <person name="Archibald A.L."/>
            <person name="Phillippy A.M."/>
            <person name="Smith T.P.L."/>
        </authorList>
    </citation>
    <scope>NUCLEOTIDE SEQUENCE [LARGE SCALE GENOMIC DNA]</scope>
</reference>
<dbReference type="AlphaFoldDB" id="A0A4X1TR89"/>
<evidence type="ECO:0000313" key="2">
    <source>
        <dbReference type="Proteomes" id="UP000314985"/>
    </source>
</evidence>
<proteinExistence type="predicted"/>
<name>A0A4X1TR89_PIG</name>
<reference evidence="1" key="2">
    <citation type="submission" date="2025-08" db="UniProtKB">
        <authorList>
            <consortium name="Ensembl"/>
        </authorList>
    </citation>
    <scope>IDENTIFICATION</scope>
</reference>
<accession>A0A4X1TR89</accession>